<gene>
    <name evidence="1" type="ORF">VC34_04410</name>
</gene>
<comment type="caution">
    <text evidence="1">The sequence shown here is derived from an EMBL/GenBank/DDBJ whole genome shotgun (WGS) entry which is preliminary data.</text>
</comment>
<reference evidence="1 2" key="1">
    <citation type="submission" date="2015-03" db="EMBL/GenBank/DDBJ databases">
        <title>Comparative genomics of Pseudomonas insights into diversity of traits involved in vanlence and defense.</title>
        <authorList>
            <person name="Qin Y."/>
        </authorList>
    </citation>
    <scope>NUCLEOTIDE SEQUENCE [LARGE SCALE GENOMIC DNA]</scope>
    <source>
        <strain evidence="1 2">C3</strain>
    </source>
</reference>
<protein>
    <recommendedName>
        <fullName evidence="3">ApeA N-terminal domain-containing protein</fullName>
    </recommendedName>
</protein>
<accession>A0A0F4TT24</accession>
<dbReference type="Proteomes" id="UP000033500">
    <property type="component" value="Unassembled WGS sequence"/>
</dbReference>
<dbReference type="RefSeq" id="WP_046045431.1">
    <property type="nucleotide sequence ID" value="NZ_LACD01000003.1"/>
</dbReference>
<name>A0A0F4TT24_PSEFL</name>
<dbReference type="AlphaFoldDB" id="A0A0F4TT24"/>
<proteinExistence type="predicted"/>
<organism evidence="1 2">
    <name type="scientific">Pseudomonas fluorescens</name>
    <dbReference type="NCBI Taxonomy" id="294"/>
    <lineage>
        <taxon>Bacteria</taxon>
        <taxon>Pseudomonadati</taxon>
        <taxon>Pseudomonadota</taxon>
        <taxon>Gammaproteobacteria</taxon>
        <taxon>Pseudomonadales</taxon>
        <taxon>Pseudomonadaceae</taxon>
        <taxon>Pseudomonas</taxon>
    </lineage>
</organism>
<evidence type="ECO:0008006" key="3">
    <source>
        <dbReference type="Google" id="ProtNLM"/>
    </source>
</evidence>
<evidence type="ECO:0000313" key="1">
    <source>
        <dbReference type="EMBL" id="KJZ47613.1"/>
    </source>
</evidence>
<evidence type="ECO:0000313" key="2">
    <source>
        <dbReference type="Proteomes" id="UP000033500"/>
    </source>
</evidence>
<dbReference type="PATRIC" id="fig|294.131.peg.3644"/>
<sequence>MLFWEWERLESYVENNLFRVSDPGKLLSPVRSVRVWRDQNLRLVMETKSAQHGTTMREQEHPPGTVRLNGDAVDFISPGGGTARAFGVDIRKSKNHTNHQHGTHETIQTCSLHHFESTTSCEGTVTYVFDWLANIDKGYYFWPDGVRDSTQEVSTRVFGYGADPVTLTATSTDESGSRNCLDITVGGFRVILGSTTLGAELDNVKPGYILYVGNPDEETRKRIRDSLSFALGFPIVNLGHAKYNEELKLLNFKAINGYSMDGRAFSVPVMAPAPICEPASSNMLDKGKLEQVVGSFFANYNSYGLSSLNWVYWHAITAPVHMAAAYFGAAIETIQKKYIDGEGTRFNNLIIPRSEYKILRKAVLDTMKDFDLTPEIEKTFRDKLDNGNAVSLKVKSRRFFDYLNLDMGSAELNAWQRRNDAAHGNELADGDYISLIRDTKLLKLILHRIVLKITGASEEYNDYYTLNFPISNIRFGVSE</sequence>
<dbReference type="EMBL" id="LACD01000003">
    <property type="protein sequence ID" value="KJZ47613.1"/>
    <property type="molecule type" value="Genomic_DNA"/>
</dbReference>